<evidence type="ECO:0000256" key="7">
    <source>
        <dbReference type="ARBA" id="ARBA00023136"/>
    </source>
</evidence>
<keyword evidence="3 8" id="KW-0812">Transmembrane</keyword>
<dbReference type="InterPro" id="IPR036640">
    <property type="entry name" value="ABC1_TM_sf"/>
</dbReference>
<dbReference type="PROSITE" id="PS50893">
    <property type="entry name" value="ABC_TRANSPORTER_2"/>
    <property type="match status" value="1"/>
</dbReference>
<evidence type="ECO:0000313" key="12">
    <source>
        <dbReference type="Proteomes" id="UP001300745"/>
    </source>
</evidence>
<evidence type="ECO:0000256" key="1">
    <source>
        <dbReference type="ARBA" id="ARBA00004651"/>
    </source>
</evidence>
<dbReference type="SUPFAM" id="SSF52540">
    <property type="entry name" value="P-loop containing nucleoside triphosphate hydrolases"/>
    <property type="match status" value="1"/>
</dbReference>
<evidence type="ECO:0000259" key="10">
    <source>
        <dbReference type="PROSITE" id="PS50929"/>
    </source>
</evidence>
<evidence type="ECO:0000256" key="3">
    <source>
        <dbReference type="ARBA" id="ARBA00022692"/>
    </source>
</evidence>
<evidence type="ECO:0000256" key="6">
    <source>
        <dbReference type="ARBA" id="ARBA00022989"/>
    </source>
</evidence>
<keyword evidence="12" id="KW-1185">Reference proteome</keyword>
<comment type="caution">
    <text evidence="11">The sequence shown here is derived from an EMBL/GenBank/DDBJ whole genome shotgun (WGS) entry which is preliminary data.</text>
</comment>
<feature type="transmembrane region" description="Helical" evidence="8">
    <location>
        <begin position="112"/>
        <end position="136"/>
    </location>
</feature>
<keyword evidence="6 8" id="KW-1133">Transmembrane helix</keyword>
<dbReference type="InterPro" id="IPR017871">
    <property type="entry name" value="ABC_transporter-like_CS"/>
</dbReference>
<feature type="domain" description="ABC transmembrane type-1" evidence="10">
    <location>
        <begin position="59"/>
        <end position="384"/>
    </location>
</feature>
<protein>
    <submittedName>
        <fullName evidence="11">ABC transporter ATP-binding protein/permease</fullName>
    </submittedName>
</protein>
<dbReference type="GO" id="GO:0005524">
    <property type="term" value="F:ATP binding"/>
    <property type="evidence" value="ECO:0007669"/>
    <property type="project" value="UniProtKB-KW"/>
</dbReference>
<sequence>MDWGHELVPSLIWISKAWAISAALSLVVLILLARYTVWGRQYWRITGDYFKGRQSIGVWIWVGVLLLSTIISVRLDVLLSYYSNDLFTALQVAFQGAGGGNEEIRESGIRGFWGALILFAILATIYISRVMLDIYLMQRFIIRWRVWLTDRLTCDWLDDHAYYRTRFTDSDIDNPDQRIQQDIDIFTAGVGSSPNQPMIGSSSTLIFGAINSLVTVVSFTVILWNLSGPLTILGFTLGHALFWVVLAYVSFATIIAFWIGHPLIRLSFRNELTNAVFRYALVRLRDAAEAVGFYRGENAERGLLRTKFAEIITNYRRYVNRTIALTGWNLSMSQIINPLPLVIQAPRLFAGQIDLGDVTQSSSAFGAIHDSLSFFRNAYDSFASYRAAIIRLHGLVETNAEARELPKLTTLPTLDGSVELRRVEVRTPSGSQLVDPIDLRLEPGETLVITGASGAGKTTLLRSLAQLWPYTSGTLCRPMDEHDTMFLSQMPYVPLGDLRTVVSYPATSGEITDDELQRSLTKVALSHLTIRLNEVQDWAKVLSPGEQQRIAFARVLLTRPKAVFLDEATSALDEGLEFALYDMVRTELPNTILVSVSHRSTVEQHHDRHLELLGQGEWRLGHVEGNEPATV</sequence>
<accession>A0ABT3S9E1</accession>
<dbReference type="Pfam" id="PF06472">
    <property type="entry name" value="ABC_membrane_2"/>
    <property type="match status" value="1"/>
</dbReference>
<feature type="transmembrane region" description="Helical" evidence="8">
    <location>
        <begin position="205"/>
        <end position="226"/>
    </location>
</feature>
<dbReference type="InterPro" id="IPR027417">
    <property type="entry name" value="P-loop_NTPase"/>
</dbReference>
<keyword evidence="2" id="KW-0813">Transport</keyword>
<feature type="transmembrane region" description="Helical" evidence="8">
    <location>
        <begin position="232"/>
        <end position="259"/>
    </location>
</feature>
<feature type="transmembrane region" description="Helical" evidence="8">
    <location>
        <begin position="56"/>
        <end position="75"/>
    </location>
</feature>
<dbReference type="PANTHER" id="PTHR11384:SF59">
    <property type="entry name" value="LYSOSOMAL COBALAMIN TRANSPORTER ABCD4"/>
    <property type="match status" value="1"/>
</dbReference>
<dbReference type="Gene3D" id="3.40.50.300">
    <property type="entry name" value="P-loop containing nucleotide triphosphate hydrolases"/>
    <property type="match status" value="1"/>
</dbReference>
<feature type="transmembrane region" description="Helical" evidence="8">
    <location>
        <begin position="12"/>
        <end position="35"/>
    </location>
</feature>
<dbReference type="InterPro" id="IPR011527">
    <property type="entry name" value="ABC1_TM_dom"/>
</dbReference>
<dbReference type="Proteomes" id="UP001300745">
    <property type="component" value="Unassembled WGS sequence"/>
</dbReference>
<keyword evidence="7 8" id="KW-0472">Membrane</keyword>
<dbReference type="InterPro" id="IPR003593">
    <property type="entry name" value="AAA+_ATPase"/>
</dbReference>
<reference evidence="11 12" key="1">
    <citation type="submission" date="2022-11" db="EMBL/GenBank/DDBJ databases">
        <title>Mycobacterium sp. nov.</title>
        <authorList>
            <person name="Papic B."/>
            <person name="Spicic S."/>
            <person name="Duvnjak S."/>
        </authorList>
    </citation>
    <scope>NUCLEOTIDE SEQUENCE [LARGE SCALE GENOMIC DNA]</scope>
    <source>
        <strain evidence="11 12">CVI_P4</strain>
    </source>
</reference>
<evidence type="ECO:0000256" key="8">
    <source>
        <dbReference type="SAM" id="Phobius"/>
    </source>
</evidence>
<dbReference type="SMART" id="SM00382">
    <property type="entry name" value="AAA"/>
    <property type="match status" value="1"/>
</dbReference>
<evidence type="ECO:0000256" key="2">
    <source>
        <dbReference type="ARBA" id="ARBA00022448"/>
    </source>
</evidence>
<dbReference type="Gene3D" id="1.20.1560.10">
    <property type="entry name" value="ABC transporter type 1, transmembrane domain"/>
    <property type="match status" value="1"/>
</dbReference>
<dbReference type="Pfam" id="PF00005">
    <property type="entry name" value="ABC_tran"/>
    <property type="match status" value="1"/>
</dbReference>
<dbReference type="PROSITE" id="PS00211">
    <property type="entry name" value="ABC_TRANSPORTER_1"/>
    <property type="match status" value="1"/>
</dbReference>
<proteinExistence type="predicted"/>
<dbReference type="EMBL" id="JAPJDO010000003">
    <property type="protein sequence ID" value="MCX2936108.1"/>
    <property type="molecule type" value="Genomic_DNA"/>
</dbReference>
<dbReference type="CDD" id="cd03223">
    <property type="entry name" value="ABCD_peroxisomal_ALDP"/>
    <property type="match status" value="1"/>
</dbReference>
<evidence type="ECO:0000256" key="5">
    <source>
        <dbReference type="ARBA" id="ARBA00022840"/>
    </source>
</evidence>
<keyword evidence="5 11" id="KW-0067">ATP-binding</keyword>
<dbReference type="PANTHER" id="PTHR11384">
    <property type="entry name" value="ATP-BINDING CASSETTE, SUB-FAMILY D MEMBER"/>
    <property type="match status" value="1"/>
</dbReference>
<name>A0ABT3S9E1_9MYCO</name>
<comment type="subcellular location">
    <subcellularLocation>
        <location evidence="1">Cell membrane</location>
        <topology evidence="1">Multi-pass membrane protein</topology>
    </subcellularLocation>
</comment>
<gene>
    <name evidence="11" type="ORF">ORI27_05325</name>
</gene>
<organism evidence="11 12">
    <name type="scientific">Mycobacterium pinniadriaticum</name>
    <dbReference type="NCBI Taxonomy" id="2994102"/>
    <lineage>
        <taxon>Bacteria</taxon>
        <taxon>Bacillati</taxon>
        <taxon>Actinomycetota</taxon>
        <taxon>Actinomycetes</taxon>
        <taxon>Mycobacteriales</taxon>
        <taxon>Mycobacteriaceae</taxon>
        <taxon>Mycobacterium</taxon>
    </lineage>
</organism>
<evidence type="ECO:0000259" key="9">
    <source>
        <dbReference type="PROSITE" id="PS50893"/>
    </source>
</evidence>
<evidence type="ECO:0000256" key="4">
    <source>
        <dbReference type="ARBA" id="ARBA00022741"/>
    </source>
</evidence>
<evidence type="ECO:0000313" key="11">
    <source>
        <dbReference type="EMBL" id="MCX2936108.1"/>
    </source>
</evidence>
<dbReference type="PROSITE" id="PS50929">
    <property type="entry name" value="ABC_TM1F"/>
    <property type="match status" value="1"/>
</dbReference>
<dbReference type="InterPro" id="IPR003439">
    <property type="entry name" value="ABC_transporter-like_ATP-bd"/>
</dbReference>
<dbReference type="InterPro" id="IPR050835">
    <property type="entry name" value="ABC_transporter_sub-D"/>
</dbReference>
<feature type="domain" description="ABC transporter" evidence="9">
    <location>
        <begin position="418"/>
        <end position="631"/>
    </location>
</feature>
<keyword evidence="4" id="KW-0547">Nucleotide-binding</keyword>
<dbReference type="SUPFAM" id="SSF90123">
    <property type="entry name" value="ABC transporter transmembrane region"/>
    <property type="match status" value="1"/>
</dbReference>